<dbReference type="HOGENOM" id="CLU_1477181_0_0_1"/>
<evidence type="ECO:0000313" key="2">
    <source>
        <dbReference type="EnsemblPlants" id="Bra034969.1-P"/>
    </source>
</evidence>
<reference evidence="2" key="3">
    <citation type="submission" date="2023-03" db="UniProtKB">
        <authorList>
            <consortium name="EnsemblPlants"/>
        </authorList>
    </citation>
    <scope>IDENTIFICATION</scope>
    <source>
        <strain evidence="2">cv. Chiifu-401-42</strain>
    </source>
</reference>
<dbReference type="InParanoid" id="M4F1M3"/>
<feature type="region of interest" description="Disordered" evidence="1">
    <location>
        <begin position="118"/>
        <end position="140"/>
    </location>
</feature>
<keyword evidence="3" id="KW-1185">Reference proteome</keyword>
<dbReference type="AlphaFoldDB" id="M4F1M3"/>
<dbReference type="EnsemblPlants" id="Bra034969.1">
    <property type="protein sequence ID" value="Bra034969.1-P"/>
    <property type="gene ID" value="Bra034969"/>
</dbReference>
<dbReference type="Gramene" id="Bra034969.1">
    <property type="protein sequence ID" value="Bra034969.1-P"/>
    <property type="gene ID" value="Bra034969"/>
</dbReference>
<name>M4F1M3_BRACM</name>
<reference evidence="3" key="2">
    <citation type="journal article" date="2018" name="Hortic Res">
        <title>Improved Brassica rapa reference genome by single-molecule sequencing and chromosome conformation capture technologies.</title>
        <authorList>
            <person name="Zhang L."/>
            <person name="Cai X."/>
            <person name="Wu J."/>
            <person name="Liu M."/>
            <person name="Grob S."/>
            <person name="Cheng F."/>
            <person name="Liang J."/>
            <person name="Cai C."/>
            <person name="Liu Z."/>
            <person name="Liu B."/>
            <person name="Wang F."/>
            <person name="Li S."/>
            <person name="Liu F."/>
            <person name="Li X."/>
            <person name="Cheng L."/>
            <person name="Yang W."/>
            <person name="Li M.H."/>
            <person name="Grossniklaus U."/>
            <person name="Zheng H."/>
            <person name="Wang X."/>
        </authorList>
    </citation>
    <scope>NUCLEOTIDE SEQUENCE [LARGE SCALE GENOMIC DNA]</scope>
    <source>
        <strain evidence="3">cv. Chiifu-401-42</strain>
    </source>
</reference>
<organism evidence="2 3">
    <name type="scientific">Brassica campestris</name>
    <name type="common">Field mustard</name>
    <dbReference type="NCBI Taxonomy" id="3711"/>
    <lineage>
        <taxon>Eukaryota</taxon>
        <taxon>Viridiplantae</taxon>
        <taxon>Streptophyta</taxon>
        <taxon>Embryophyta</taxon>
        <taxon>Tracheophyta</taxon>
        <taxon>Spermatophyta</taxon>
        <taxon>Magnoliopsida</taxon>
        <taxon>eudicotyledons</taxon>
        <taxon>Gunneridae</taxon>
        <taxon>Pentapetalae</taxon>
        <taxon>rosids</taxon>
        <taxon>malvids</taxon>
        <taxon>Brassicales</taxon>
        <taxon>Brassicaceae</taxon>
        <taxon>Brassiceae</taxon>
        <taxon>Brassica</taxon>
    </lineage>
</organism>
<proteinExistence type="predicted"/>
<protein>
    <submittedName>
        <fullName evidence="2">Uncharacterized protein</fullName>
    </submittedName>
</protein>
<dbReference type="Proteomes" id="UP000011750">
    <property type="component" value="Unassembled WGS sequence"/>
</dbReference>
<accession>M4F1M3</accession>
<reference evidence="3" key="1">
    <citation type="journal article" date="2011" name="Nat. Genet.">
        <title>The genome of the mesopolyploid crop species Brassica rapa.</title>
        <authorList>
            <consortium name="Brassica rapa Genome Sequencing Project Consortium"/>
            <person name="Wang X."/>
            <person name="Wang H."/>
            <person name="Wang J."/>
            <person name="Sun R."/>
            <person name="Wu J."/>
            <person name="Liu S."/>
            <person name="Bai Y."/>
            <person name="Mun J.H."/>
            <person name="Bancroft I."/>
            <person name="Cheng F."/>
            <person name="Huang S."/>
            <person name="Li X."/>
            <person name="Hua W."/>
            <person name="Wang J."/>
            <person name="Wang X."/>
            <person name="Freeling M."/>
            <person name="Pires J.C."/>
            <person name="Paterson A.H."/>
            <person name="Chalhoub B."/>
            <person name="Wang B."/>
            <person name="Hayward A."/>
            <person name="Sharpe A.G."/>
            <person name="Park B.S."/>
            <person name="Weisshaar B."/>
            <person name="Liu B."/>
            <person name="Li B."/>
            <person name="Liu B."/>
            <person name="Tong C."/>
            <person name="Song C."/>
            <person name="Duran C."/>
            <person name="Peng C."/>
            <person name="Geng C."/>
            <person name="Koh C."/>
            <person name="Lin C."/>
            <person name="Edwards D."/>
            <person name="Mu D."/>
            <person name="Shen D."/>
            <person name="Soumpourou E."/>
            <person name="Li F."/>
            <person name="Fraser F."/>
            <person name="Conant G."/>
            <person name="Lassalle G."/>
            <person name="King G.J."/>
            <person name="Bonnema G."/>
            <person name="Tang H."/>
            <person name="Wang H."/>
            <person name="Belcram H."/>
            <person name="Zhou H."/>
            <person name="Hirakawa H."/>
            <person name="Abe H."/>
            <person name="Guo H."/>
            <person name="Wang H."/>
            <person name="Jin H."/>
            <person name="Parkin I.A."/>
            <person name="Batley J."/>
            <person name="Kim J.S."/>
            <person name="Just J."/>
            <person name="Li J."/>
            <person name="Xu J."/>
            <person name="Deng J."/>
            <person name="Kim J.A."/>
            <person name="Li J."/>
            <person name="Yu J."/>
            <person name="Meng J."/>
            <person name="Wang J."/>
            <person name="Min J."/>
            <person name="Poulain J."/>
            <person name="Wang J."/>
            <person name="Hatakeyama K."/>
            <person name="Wu K."/>
            <person name="Wang L."/>
            <person name="Fang L."/>
            <person name="Trick M."/>
            <person name="Links M.G."/>
            <person name="Zhao M."/>
            <person name="Jin M."/>
            <person name="Ramchiary N."/>
            <person name="Drou N."/>
            <person name="Berkman P.J."/>
            <person name="Cai Q."/>
            <person name="Huang Q."/>
            <person name="Li R."/>
            <person name="Tabata S."/>
            <person name="Cheng S."/>
            <person name="Zhang S."/>
            <person name="Zhang S."/>
            <person name="Huang S."/>
            <person name="Sato S."/>
            <person name="Sun S."/>
            <person name="Kwon S.J."/>
            <person name="Choi S.R."/>
            <person name="Lee T.H."/>
            <person name="Fan W."/>
            <person name="Zhao X."/>
            <person name="Tan X."/>
            <person name="Xu X."/>
            <person name="Wang Y."/>
            <person name="Qiu Y."/>
            <person name="Yin Y."/>
            <person name="Li Y."/>
            <person name="Du Y."/>
            <person name="Liao Y."/>
            <person name="Lim Y."/>
            <person name="Narusaka Y."/>
            <person name="Wang Y."/>
            <person name="Wang Z."/>
            <person name="Li Z."/>
            <person name="Wang Z."/>
            <person name="Xiong Z."/>
            <person name="Zhang Z."/>
        </authorList>
    </citation>
    <scope>NUCLEOTIDE SEQUENCE [LARGE SCALE GENOMIC DNA]</scope>
    <source>
        <strain evidence="3">cv. Chiifu-401-42</strain>
    </source>
</reference>
<sequence>MEIPAEIEHHNTSGKKIESVIITPSRQLMEQDDNVTKRSNINARSITFSPTEEELPYNAQMIEALSEMEIVQDNKNDDGKEALMDCHVDDLLGRDLMDLEDGVMHSVRVADTVSIDLPRKERARGSSSTKGGRRSGIPLGLPNKKAGSFVGDLQNIDQVCQRALIGLLIITTVRRLRDQVQVR</sequence>
<evidence type="ECO:0000313" key="3">
    <source>
        <dbReference type="Proteomes" id="UP000011750"/>
    </source>
</evidence>
<evidence type="ECO:0000256" key="1">
    <source>
        <dbReference type="SAM" id="MobiDB-lite"/>
    </source>
</evidence>